<gene>
    <name evidence="6" type="ORF">LshimejAT787_0403120</name>
</gene>
<dbReference type="EMBL" id="BRPK01000004">
    <property type="protein sequence ID" value="GLB37261.1"/>
    <property type="molecule type" value="Genomic_DNA"/>
</dbReference>
<dbReference type="InterPro" id="IPR036910">
    <property type="entry name" value="HMG_box_dom_sf"/>
</dbReference>
<feature type="region of interest" description="Disordered" evidence="4">
    <location>
        <begin position="1"/>
        <end position="20"/>
    </location>
</feature>
<comment type="caution">
    <text evidence="6">The sequence shown here is derived from an EMBL/GenBank/DDBJ whole genome shotgun (WGS) entry which is preliminary data.</text>
</comment>
<feature type="region of interest" description="Disordered" evidence="4">
    <location>
        <begin position="383"/>
        <end position="403"/>
    </location>
</feature>
<dbReference type="InterPro" id="IPR050140">
    <property type="entry name" value="SRY-related_HMG-box_TF-like"/>
</dbReference>
<reference evidence="6" key="1">
    <citation type="submission" date="2022-07" db="EMBL/GenBank/DDBJ databases">
        <title>The genome of Lyophyllum shimeji provides insight into the initial evolution of ectomycorrhizal fungal genome.</title>
        <authorList>
            <person name="Kobayashi Y."/>
            <person name="Shibata T."/>
            <person name="Hirakawa H."/>
            <person name="Shigenobu S."/>
            <person name="Nishiyama T."/>
            <person name="Yamada A."/>
            <person name="Hasebe M."/>
            <person name="Kawaguchi M."/>
        </authorList>
    </citation>
    <scope>NUCLEOTIDE SEQUENCE</scope>
    <source>
        <strain evidence="6">AT787</strain>
    </source>
</reference>
<dbReference type="GO" id="GO:0001228">
    <property type="term" value="F:DNA-binding transcription activator activity, RNA polymerase II-specific"/>
    <property type="evidence" value="ECO:0007669"/>
    <property type="project" value="TreeGrafter"/>
</dbReference>
<keyword evidence="1 3" id="KW-0238">DNA-binding</keyword>
<dbReference type="SMART" id="SM00398">
    <property type="entry name" value="HMG"/>
    <property type="match status" value="1"/>
</dbReference>
<feature type="domain" description="HMG box" evidence="5">
    <location>
        <begin position="15"/>
        <end position="85"/>
    </location>
</feature>
<evidence type="ECO:0000313" key="7">
    <source>
        <dbReference type="Proteomes" id="UP001063166"/>
    </source>
</evidence>
<dbReference type="Proteomes" id="UP001063166">
    <property type="component" value="Unassembled WGS sequence"/>
</dbReference>
<dbReference type="GO" id="GO:0030154">
    <property type="term" value="P:cell differentiation"/>
    <property type="evidence" value="ECO:0007669"/>
    <property type="project" value="TreeGrafter"/>
</dbReference>
<dbReference type="OrthoDB" id="6247875at2759"/>
<dbReference type="AlphaFoldDB" id="A0A9P3PKZ2"/>
<dbReference type="Pfam" id="PF00505">
    <property type="entry name" value="HMG_box"/>
    <property type="match status" value="1"/>
</dbReference>
<proteinExistence type="predicted"/>
<dbReference type="SUPFAM" id="SSF47095">
    <property type="entry name" value="HMG-box"/>
    <property type="match status" value="1"/>
</dbReference>
<dbReference type="Gene3D" id="1.10.30.10">
    <property type="entry name" value="High mobility group box domain"/>
    <property type="match status" value="1"/>
</dbReference>
<feature type="compositionally biased region" description="Basic and acidic residues" evidence="4">
    <location>
        <begin position="1"/>
        <end position="14"/>
    </location>
</feature>
<feature type="DNA-binding region" description="HMG box" evidence="3">
    <location>
        <begin position="15"/>
        <end position="85"/>
    </location>
</feature>
<dbReference type="CDD" id="cd01389">
    <property type="entry name" value="HMG-box_ROX1-like"/>
    <property type="match status" value="1"/>
</dbReference>
<name>A0A9P3PKZ2_LYOSH</name>
<organism evidence="6 7">
    <name type="scientific">Lyophyllum shimeji</name>
    <name type="common">Hon-shimeji</name>
    <name type="synonym">Tricholoma shimeji</name>
    <dbReference type="NCBI Taxonomy" id="47721"/>
    <lineage>
        <taxon>Eukaryota</taxon>
        <taxon>Fungi</taxon>
        <taxon>Dikarya</taxon>
        <taxon>Basidiomycota</taxon>
        <taxon>Agaricomycotina</taxon>
        <taxon>Agaricomycetes</taxon>
        <taxon>Agaricomycetidae</taxon>
        <taxon>Agaricales</taxon>
        <taxon>Tricholomatineae</taxon>
        <taxon>Lyophyllaceae</taxon>
        <taxon>Lyophyllum</taxon>
    </lineage>
</organism>
<dbReference type="InterPro" id="IPR009071">
    <property type="entry name" value="HMG_box_dom"/>
</dbReference>
<protein>
    <submittedName>
        <fullName evidence="6">High mobility group</fullName>
    </submittedName>
</protein>
<dbReference type="GO" id="GO:0005634">
    <property type="term" value="C:nucleus"/>
    <property type="evidence" value="ECO:0007669"/>
    <property type="project" value="UniProtKB-UniRule"/>
</dbReference>
<dbReference type="PANTHER" id="PTHR10270:SF161">
    <property type="entry name" value="SEX-DETERMINING REGION Y PROTEIN"/>
    <property type="match status" value="1"/>
</dbReference>
<feature type="region of interest" description="Disordered" evidence="4">
    <location>
        <begin position="91"/>
        <end position="192"/>
    </location>
</feature>
<feature type="region of interest" description="Disordered" evidence="4">
    <location>
        <begin position="204"/>
        <end position="225"/>
    </location>
</feature>
<evidence type="ECO:0000256" key="1">
    <source>
        <dbReference type="ARBA" id="ARBA00023125"/>
    </source>
</evidence>
<dbReference type="PROSITE" id="PS50118">
    <property type="entry name" value="HMG_BOX_2"/>
    <property type="match status" value="1"/>
</dbReference>
<evidence type="ECO:0000313" key="6">
    <source>
        <dbReference type="EMBL" id="GLB37261.1"/>
    </source>
</evidence>
<evidence type="ECO:0000259" key="5">
    <source>
        <dbReference type="PROSITE" id="PS50118"/>
    </source>
</evidence>
<dbReference type="PANTHER" id="PTHR10270">
    <property type="entry name" value="SOX TRANSCRIPTION FACTOR"/>
    <property type="match status" value="1"/>
</dbReference>
<sequence>MPAVERTRVRDHGQIPRPPNSWILYRSDMVSLLPPPPPGTTRSQAEVSRMISQMWKNEAPEVKAEYERRAEVKKLEHAALYPHYRYMPKSKELKEELKKNKDLAKKNKRKQKEDGHQAPEASRPLGSGPPTQEFAPFTSFPFPFLSDPANYSPAGPSPPMSAADSPSPEPFPQPQPVDATNERVDTRATSSQNVNSYYRQHTALPQTQPPCPIPKQPDYQPATTSHYRTITGESQADEDQNAQQQYQSPQDTHMNQVGLVQDQQYAFMHNASQQGDASSSQDYLAFDLQQFAGQNLAAWALQNSEFQPALDQFLNNTSGDCYQMQINPVDQLNLADAPVGPLEVELGQVGFDLSQLLWESTSAPKMGTHQSFFENATIQNGGFDSMAGPSSQASSEGSALPSADADQGFRFDQFINFDPTFDYIPPTPVTVPEETPSPDTVQRTPYAPPAGAIHSSKRRVAASWNPSFAITDPIDV</sequence>
<keyword evidence="7" id="KW-1185">Reference proteome</keyword>
<evidence type="ECO:0000256" key="2">
    <source>
        <dbReference type="ARBA" id="ARBA00023163"/>
    </source>
</evidence>
<accession>A0A9P3PKZ2</accession>
<evidence type="ECO:0000256" key="4">
    <source>
        <dbReference type="SAM" id="MobiDB-lite"/>
    </source>
</evidence>
<dbReference type="GO" id="GO:0000978">
    <property type="term" value="F:RNA polymerase II cis-regulatory region sequence-specific DNA binding"/>
    <property type="evidence" value="ECO:0007669"/>
    <property type="project" value="TreeGrafter"/>
</dbReference>
<keyword evidence="3" id="KW-0539">Nucleus</keyword>
<keyword evidence="2" id="KW-0804">Transcription</keyword>
<feature type="compositionally biased region" description="Polar residues" evidence="4">
    <location>
        <begin position="383"/>
        <end position="397"/>
    </location>
</feature>
<feature type="compositionally biased region" description="Basic and acidic residues" evidence="4">
    <location>
        <begin position="91"/>
        <end position="117"/>
    </location>
</feature>
<evidence type="ECO:0000256" key="3">
    <source>
        <dbReference type="PROSITE-ProRule" id="PRU00267"/>
    </source>
</evidence>